<dbReference type="InterPro" id="IPR016161">
    <property type="entry name" value="Ald_DH/histidinol_DH"/>
</dbReference>
<name>A0A4R2P5N0_RHOSA</name>
<dbReference type="Proteomes" id="UP000295399">
    <property type="component" value="Unassembled WGS sequence"/>
</dbReference>
<evidence type="ECO:0000256" key="7">
    <source>
        <dbReference type="RuleBase" id="RU003345"/>
    </source>
</evidence>
<dbReference type="PROSITE" id="PS00687">
    <property type="entry name" value="ALDEHYDE_DEHYDR_GLU"/>
    <property type="match status" value="1"/>
</dbReference>
<keyword evidence="2 4" id="KW-0560">Oxidoreductase</keyword>
<dbReference type="InterPro" id="IPR012394">
    <property type="entry name" value="Aldehyde_DH_NAD(P)"/>
</dbReference>
<organism evidence="9 10">
    <name type="scientific">Rhodothalassium salexigens DSM 2132</name>
    <dbReference type="NCBI Taxonomy" id="1188247"/>
    <lineage>
        <taxon>Bacteria</taxon>
        <taxon>Pseudomonadati</taxon>
        <taxon>Pseudomonadota</taxon>
        <taxon>Alphaproteobacteria</taxon>
        <taxon>Rhodothalassiales</taxon>
        <taxon>Rhodothalassiaceae</taxon>
        <taxon>Rhodothalassium</taxon>
    </lineage>
</organism>
<dbReference type="PANTHER" id="PTHR43570">
    <property type="entry name" value="ALDEHYDE DEHYDROGENASE"/>
    <property type="match status" value="1"/>
</dbReference>
<feature type="active site" evidence="5">
    <location>
        <position position="259"/>
    </location>
</feature>
<evidence type="ECO:0000313" key="9">
    <source>
        <dbReference type="EMBL" id="TCP30159.1"/>
    </source>
</evidence>
<keyword evidence="10" id="KW-1185">Reference proteome</keyword>
<dbReference type="InterPro" id="IPR016163">
    <property type="entry name" value="Ald_DH_C"/>
</dbReference>
<dbReference type="GO" id="GO:0004029">
    <property type="term" value="F:aldehyde dehydrogenase (NAD+) activity"/>
    <property type="evidence" value="ECO:0007669"/>
    <property type="project" value="TreeGrafter"/>
</dbReference>
<accession>A0A4R2P5N0</accession>
<evidence type="ECO:0000313" key="10">
    <source>
        <dbReference type="Proteomes" id="UP000295399"/>
    </source>
</evidence>
<dbReference type="GO" id="GO:0006081">
    <property type="term" value="P:aldehyde metabolic process"/>
    <property type="evidence" value="ECO:0007669"/>
    <property type="project" value="InterPro"/>
</dbReference>
<gene>
    <name evidence="9" type="ORF">EV659_11514</name>
</gene>
<keyword evidence="3" id="KW-0520">NAD</keyword>
<evidence type="ECO:0000256" key="6">
    <source>
        <dbReference type="PROSITE-ProRule" id="PRU10007"/>
    </source>
</evidence>
<evidence type="ECO:0000256" key="1">
    <source>
        <dbReference type="ARBA" id="ARBA00009986"/>
    </source>
</evidence>
<dbReference type="Pfam" id="PF00171">
    <property type="entry name" value="Aldedh"/>
    <property type="match status" value="1"/>
</dbReference>
<dbReference type="Gene3D" id="3.40.605.10">
    <property type="entry name" value="Aldehyde Dehydrogenase, Chain A, domain 1"/>
    <property type="match status" value="1"/>
</dbReference>
<dbReference type="OrthoDB" id="9812625at2"/>
<evidence type="ECO:0000256" key="4">
    <source>
        <dbReference type="PIRNR" id="PIRNR036492"/>
    </source>
</evidence>
<dbReference type="Gene3D" id="3.40.309.10">
    <property type="entry name" value="Aldehyde Dehydrogenase, Chain A, domain 2"/>
    <property type="match status" value="1"/>
</dbReference>
<dbReference type="InterPro" id="IPR015590">
    <property type="entry name" value="Aldehyde_DH_dom"/>
</dbReference>
<dbReference type="RefSeq" id="WP_132709528.1">
    <property type="nucleotide sequence ID" value="NZ_JACIGF010000015.1"/>
</dbReference>
<protein>
    <recommendedName>
        <fullName evidence="4">Aldehyde dehydrogenase</fullName>
    </recommendedName>
</protein>
<dbReference type="InterPro" id="IPR016162">
    <property type="entry name" value="Ald_DH_N"/>
</dbReference>
<evidence type="ECO:0000256" key="3">
    <source>
        <dbReference type="ARBA" id="ARBA00023027"/>
    </source>
</evidence>
<evidence type="ECO:0000259" key="8">
    <source>
        <dbReference type="Pfam" id="PF00171"/>
    </source>
</evidence>
<feature type="domain" description="Aldehyde dehydrogenase" evidence="8">
    <location>
        <begin position="10"/>
        <end position="451"/>
    </location>
</feature>
<dbReference type="AlphaFoldDB" id="A0A4R2P5N0"/>
<dbReference type="InterPro" id="IPR029510">
    <property type="entry name" value="Ald_DH_CS_GLU"/>
</dbReference>
<dbReference type="GO" id="GO:0005737">
    <property type="term" value="C:cytoplasm"/>
    <property type="evidence" value="ECO:0007669"/>
    <property type="project" value="TreeGrafter"/>
</dbReference>
<dbReference type="PANTHER" id="PTHR43570:SF20">
    <property type="entry name" value="ALDEHYDE DEHYDROGENASE ALDX-RELATED"/>
    <property type="match status" value="1"/>
</dbReference>
<dbReference type="PIRSF" id="PIRSF036492">
    <property type="entry name" value="ALDH"/>
    <property type="match status" value="1"/>
</dbReference>
<sequence length="484" mass="51693">MDTGNVSAGEASAAAMVARLDSQRAAFLTDGAVPEAVRRDRLDRAMALLDRHQDRFVDAMAEDFQGRPKLMSLFTDLATPMSALRFAKAHLRAWMRPERRPVEFPLGLLGARARVEYQPKGVVGVISPWNFPVNLTFGPLAGILAAGNRVMIKPSEITPATSEAMAAAVAEFFDADEIDLFTGGPEVGKAFSHLAFDHLLFTGATEVGRHVMRAAADNLVPVTLELGGKSPVLVTDSADLALTARRVVAGKMLNAGQICLAPDYVLVPRAREAALADALIDAAEALYGDAAANPDYTSIVNARHRDRIVGYLDDAEAAGARLRVAGGGSARGGGQNATALPLTLVQGGQDPMAVMREEIFGPVLPLVPYDRLDDAIAYINARPRPLALYHFGTDPAETRRVLDHTRSGGVTVNDVIFHVAQESLPSGGIGPSGMGVYHGIDGFRTFAHARAVYHQPKVDVLGLLGAAPPYGAKLRRAMKIKMRR</sequence>
<reference evidence="9 10" key="1">
    <citation type="submission" date="2019-03" db="EMBL/GenBank/DDBJ databases">
        <title>Genomic Encyclopedia of Type Strains, Phase IV (KMG-IV): sequencing the most valuable type-strain genomes for metagenomic binning, comparative biology and taxonomic classification.</title>
        <authorList>
            <person name="Goeker M."/>
        </authorList>
    </citation>
    <scope>NUCLEOTIDE SEQUENCE [LARGE SCALE GENOMIC DNA]</scope>
    <source>
        <strain evidence="9 10">DSM 2132</strain>
    </source>
</reference>
<feature type="active site" evidence="5 6">
    <location>
        <position position="225"/>
    </location>
</feature>
<dbReference type="CDD" id="cd07133">
    <property type="entry name" value="ALDH_CALDH_CalB"/>
    <property type="match status" value="1"/>
</dbReference>
<dbReference type="EMBL" id="SLXO01000015">
    <property type="protein sequence ID" value="TCP30159.1"/>
    <property type="molecule type" value="Genomic_DNA"/>
</dbReference>
<comment type="caution">
    <text evidence="9">The sequence shown here is derived from an EMBL/GenBank/DDBJ whole genome shotgun (WGS) entry which is preliminary data.</text>
</comment>
<dbReference type="InParanoid" id="A0A4R2P5N0"/>
<comment type="similarity">
    <text evidence="1 4 7">Belongs to the aldehyde dehydrogenase family.</text>
</comment>
<proteinExistence type="inferred from homology"/>
<evidence type="ECO:0000256" key="5">
    <source>
        <dbReference type="PIRSR" id="PIRSR036492-1"/>
    </source>
</evidence>
<evidence type="ECO:0000256" key="2">
    <source>
        <dbReference type="ARBA" id="ARBA00023002"/>
    </source>
</evidence>
<dbReference type="SUPFAM" id="SSF53720">
    <property type="entry name" value="ALDH-like"/>
    <property type="match status" value="1"/>
</dbReference>